<keyword evidence="1" id="KW-0378">Hydrolase</keyword>
<dbReference type="SUPFAM" id="SSF51445">
    <property type="entry name" value="(Trans)glycosidases"/>
    <property type="match status" value="1"/>
</dbReference>
<dbReference type="CDD" id="cd11354">
    <property type="entry name" value="AmyAc_bac_CMD_like"/>
    <property type="match status" value="1"/>
</dbReference>
<accession>A0A1H9R7N5</accession>
<feature type="domain" description="Glycosyl hydrolase family 13 catalytic" evidence="3">
    <location>
        <begin position="11"/>
        <end position="353"/>
    </location>
</feature>
<keyword evidence="2 4" id="KW-0326">Glycosidase</keyword>
<dbReference type="SMART" id="SM00642">
    <property type="entry name" value="Aamy"/>
    <property type="match status" value="1"/>
</dbReference>
<keyword evidence="5" id="KW-1185">Reference proteome</keyword>
<dbReference type="Proteomes" id="UP000198815">
    <property type="component" value="Unassembled WGS sequence"/>
</dbReference>
<dbReference type="PANTHER" id="PTHR10357">
    <property type="entry name" value="ALPHA-AMYLASE FAMILY MEMBER"/>
    <property type="match status" value="1"/>
</dbReference>
<dbReference type="RefSeq" id="WP_091968358.1">
    <property type="nucleotide sequence ID" value="NZ_FOGZ01000006.1"/>
</dbReference>
<reference evidence="4 5" key="1">
    <citation type="submission" date="2016-10" db="EMBL/GenBank/DDBJ databases">
        <authorList>
            <person name="de Groot N.N."/>
        </authorList>
    </citation>
    <scope>NUCLEOTIDE SEQUENCE [LARGE SCALE GENOMIC DNA]</scope>
    <source>
        <strain evidence="4 5">DSM 16859</strain>
    </source>
</reference>
<protein>
    <submittedName>
        <fullName evidence="4">Glycosidase</fullName>
    </submittedName>
</protein>
<dbReference type="Pfam" id="PF00128">
    <property type="entry name" value="Alpha-amylase"/>
    <property type="match status" value="1"/>
</dbReference>
<dbReference type="InterPro" id="IPR017853">
    <property type="entry name" value="GH"/>
</dbReference>
<dbReference type="PANTHER" id="PTHR10357:SF210">
    <property type="entry name" value="MALTODEXTRIN GLUCOSIDASE"/>
    <property type="match status" value="1"/>
</dbReference>
<name>A0A1H9R7N5_9ACTN</name>
<evidence type="ECO:0000256" key="2">
    <source>
        <dbReference type="ARBA" id="ARBA00023295"/>
    </source>
</evidence>
<dbReference type="EMBL" id="FOGZ01000006">
    <property type="protein sequence ID" value="SER68069.1"/>
    <property type="molecule type" value="Genomic_DNA"/>
</dbReference>
<evidence type="ECO:0000313" key="5">
    <source>
        <dbReference type="Proteomes" id="UP000198815"/>
    </source>
</evidence>
<sequence length="423" mass="47060">MNWTEHAIWWHVYPLGFCGAPIREPHPSSAPRLRRLLNWLDYAVELGASGLLLGPIFASRTHGYDSLDQFRIDPRLGGDKDFDELLAACQARGLRIVLDGVFSHVSADHPELLRALHEGPDSHAAALFDIDWHADGGPAPRVFEGHEGLARLNHAAPQTVDYVTEVMLHWLDRGIDGWRLDAAYSVDPAFWARVLPRVRARHPDAWFLGEIIHGDYPAFVAASGADSVTQYELWKAIWSSLGDRNLFELEWALGRHNGFLEHFIPNTFIGNHDVTRIASRLGAHGAITALAILMTVGGIPSIYAGDEQGFTGVKEDRLGGDDAIRPAFPQTPDQLAPWGEEIHRVHQDLIGLRRRHPWLTTASTETLHLTNTVFAYRVSARHGHDHLDVDIDLDSPRTVTIRDASGDALWIQPATPDPGHPEN</sequence>
<dbReference type="InterPro" id="IPR006047">
    <property type="entry name" value="GH13_cat_dom"/>
</dbReference>
<dbReference type="Gene3D" id="3.20.20.80">
    <property type="entry name" value="Glycosidases"/>
    <property type="match status" value="1"/>
</dbReference>
<dbReference type="GO" id="GO:0016798">
    <property type="term" value="F:hydrolase activity, acting on glycosyl bonds"/>
    <property type="evidence" value="ECO:0007669"/>
    <property type="project" value="UniProtKB-KW"/>
</dbReference>
<dbReference type="OrthoDB" id="9802433at2"/>
<evidence type="ECO:0000313" key="4">
    <source>
        <dbReference type="EMBL" id="SER68069.1"/>
    </source>
</evidence>
<evidence type="ECO:0000259" key="3">
    <source>
        <dbReference type="SMART" id="SM00642"/>
    </source>
</evidence>
<proteinExistence type="predicted"/>
<organism evidence="4 5">
    <name type="scientific">Propionibacterium cyclohexanicum</name>
    <dbReference type="NCBI Taxonomy" id="64702"/>
    <lineage>
        <taxon>Bacteria</taxon>
        <taxon>Bacillati</taxon>
        <taxon>Actinomycetota</taxon>
        <taxon>Actinomycetes</taxon>
        <taxon>Propionibacteriales</taxon>
        <taxon>Propionibacteriaceae</taxon>
        <taxon>Propionibacterium</taxon>
    </lineage>
</organism>
<dbReference type="STRING" id="64702.SAMN05443377_1062"/>
<evidence type="ECO:0000256" key="1">
    <source>
        <dbReference type="ARBA" id="ARBA00022801"/>
    </source>
</evidence>
<dbReference type="AlphaFoldDB" id="A0A1H9R7N5"/>
<gene>
    <name evidence="4" type="ORF">SAMN05443377_1062</name>
</gene>
<dbReference type="GO" id="GO:0005975">
    <property type="term" value="P:carbohydrate metabolic process"/>
    <property type="evidence" value="ECO:0007669"/>
    <property type="project" value="InterPro"/>
</dbReference>